<evidence type="ECO:0000313" key="2">
    <source>
        <dbReference type="Proteomes" id="UP001057279"/>
    </source>
</evidence>
<gene>
    <name evidence="1" type="ORF">MJG53_012998</name>
</gene>
<comment type="caution">
    <text evidence="1">The sequence shown here is derived from an EMBL/GenBank/DDBJ whole genome shotgun (WGS) entry which is preliminary data.</text>
</comment>
<protein>
    <submittedName>
        <fullName evidence="1">Uncharacterized protein</fullName>
    </submittedName>
</protein>
<name>A0ACB9UN22_9CETA</name>
<keyword evidence="2" id="KW-1185">Reference proteome</keyword>
<reference evidence="1" key="1">
    <citation type="submission" date="2022-03" db="EMBL/GenBank/DDBJ databases">
        <title>Genomic analyses of argali, domestic sheep and their hybrids provide insights into chromosomal evolution, heterosis and genetic basis of agronomic traits.</title>
        <authorList>
            <person name="Li M."/>
        </authorList>
    </citation>
    <scope>NUCLEOTIDE SEQUENCE</scope>
    <source>
        <strain evidence="1">F1 hybrid</strain>
    </source>
</reference>
<sequence>MGAAGLLRGSCFCTAGNTCFTLRLLEYVFHPGLALPTVLEGLSLQALPVERRPLKLMRWEGSGEGAERKLPIPASLAPQARFAFLRAQHSPREGLDLNPARGEGRVKVTGGLGRWLLKPSTVGGSGLSLRLGCSPLPSLQAWQSSAFTSLQRESGPWAGGVLIGLQNAQAPWDSGGFIKVLINGLIVPTEVWAPALGKTLCFPPPSLA</sequence>
<dbReference type="EMBL" id="CM043040">
    <property type="protein sequence ID" value="KAI4573160.1"/>
    <property type="molecule type" value="Genomic_DNA"/>
</dbReference>
<dbReference type="Proteomes" id="UP001057279">
    <property type="component" value="Linkage Group LG15"/>
</dbReference>
<proteinExistence type="predicted"/>
<organism evidence="1 2">
    <name type="scientific">Ovis ammon polii x Ovis aries</name>
    <dbReference type="NCBI Taxonomy" id="2918886"/>
    <lineage>
        <taxon>Eukaryota</taxon>
        <taxon>Metazoa</taxon>
        <taxon>Chordata</taxon>
        <taxon>Craniata</taxon>
        <taxon>Vertebrata</taxon>
        <taxon>Euteleostomi</taxon>
        <taxon>Mammalia</taxon>
        <taxon>Eutheria</taxon>
        <taxon>Laurasiatheria</taxon>
        <taxon>Artiodactyla</taxon>
        <taxon>Ruminantia</taxon>
        <taxon>Pecora</taxon>
        <taxon>Bovidae</taxon>
        <taxon>Caprinae</taxon>
        <taxon>Ovis</taxon>
    </lineage>
</organism>
<evidence type="ECO:0000313" key="1">
    <source>
        <dbReference type="EMBL" id="KAI4573160.1"/>
    </source>
</evidence>
<accession>A0ACB9UN22</accession>